<dbReference type="PANTHER" id="PTHR48105">
    <property type="entry name" value="THIOREDOXIN REDUCTASE 1-RELATED-RELATED"/>
    <property type="match status" value="1"/>
</dbReference>
<gene>
    <name evidence="6" type="ORF">ACFPXP_12275</name>
</gene>
<keyword evidence="3" id="KW-0285">Flavoprotein</keyword>
<evidence type="ECO:0000256" key="1">
    <source>
        <dbReference type="ARBA" id="ARBA00001974"/>
    </source>
</evidence>
<keyword evidence="4" id="KW-0560">Oxidoreductase</keyword>
<comment type="subunit">
    <text evidence="2">Homodimer.</text>
</comment>
<dbReference type="PRINTS" id="PR00368">
    <property type="entry name" value="FADPNR"/>
</dbReference>
<name>A0ABW1IQ03_9BACL</name>
<accession>A0ABW1IQ03</accession>
<dbReference type="Proteomes" id="UP001596250">
    <property type="component" value="Unassembled WGS sequence"/>
</dbReference>
<dbReference type="Gene3D" id="3.50.50.60">
    <property type="entry name" value="FAD/NAD(P)-binding domain"/>
    <property type="match status" value="2"/>
</dbReference>
<reference evidence="7" key="1">
    <citation type="journal article" date="2019" name="Int. J. Syst. Evol. Microbiol.">
        <title>The Global Catalogue of Microorganisms (GCM) 10K type strain sequencing project: providing services to taxonomists for standard genome sequencing and annotation.</title>
        <authorList>
            <consortium name="The Broad Institute Genomics Platform"/>
            <consortium name="The Broad Institute Genome Sequencing Center for Infectious Disease"/>
            <person name="Wu L."/>
            <person name="Ma J."/>
        </authorList>
    </citation>
    <scope>NUCLEOTIDE SEQUENCE [LARGE SCALE GENOMIC DNA]</scope>
    <source>
        <strain evidence="7">CCM 8749</strain>
    </source>
</reference>
<keyword evidence="7" id="KW-1185">Reference proteome</keyword>
<organism evidence="6 7">
    <name type="scientific">Marinicrinis lubricantis</name>
    <dbReference type="NCBI Taxonomy" id="2086470"/>
    <lineage>
        <taxon>Bacteria</taxon>
        <taxon>Bacillati</taxon>
        <taxon>Bacillota</taxon>
        <taxon>Bacilli</taxon>
        <taxon>Bacillales</taxon>
        <taxon>Paenibacillaceae</taxon>
    </lineage>
</organism>
<evidence type="ECO:0000259" key="5">
    <source>
        <dbReference type="Pfam" id="PF07992"/>
    </source>
</evidence>
<dbReference type="InterPro" id="IPR023753">
    <property type="entry name" value="FAD/NAD-binding_dom"/>
</dbReference>
<protein>
    <submittedName>
        <fullName evidence="6">NAD(P)/FAD-dependent oxidoreductase</fullName>
    </submittedName>
</protein>
<evidence type="ECO:0000313" key="7">
    <source>
        <dbReference type="Proteomes" id="UP001596250"/>
    </source>
</evidence>
<comment type="caution">
    <text evidence="6">The sequence shown here is derived from an EMBL/GenBank/DDBJ whole genome shotgun (WGS) entry which is preliminary data.</text>
</comment>
<evidence type="ECO:0000256" key="4">
    <source>
        <dbReference type="ARBA" id="ARBA00023002"/>
    </source>
</evidence>
<dbReference type="InterPro" id="IPR050097">
    <property type="entry name" value="Ferredoxin-NADP_redctase_2"/>
</dbReference>
<dbReference type="InterPro" id="IPR036188">
    <property type="entry name" value="FAD/NAD-bd_sf"/>
</dbReference>
<comment type="cofactor">
    <cofactor evidence="1">
        <name>FAD</name>
        <dbReference type="ChEBI" id="CHEBI:57692"/>
    </cofactor>
</comment>
<evidence type="ECO:0000313" key="6">
    <source>
        <dbReference type="EMBL" id="MFC5987182.1"/>
    </source>
</evidence>
<evidence type="ECO:0000256" key="2">
    <source>
        <dbReference type="ARBA" id="ARBA00011738"/>
    </source>
</evidence>
<sequence>MRSSVVEMEMKEGGALMLYDAVIIGGGIAGLQASIQLGRYGHRVLVLDKGTGRSELCRKYRNILGYPMGVSGPELRERGRAQAEQYDVTFVNQKAVMLKQQDEFEVITDTQERYRGMTVLISTGVGDRIPDIPGMMDCLGESIYICPDCDGYEVMNRHVIIIGSGNAGASMTSELSYFSDQLTYVNHERQPIDAKLEKELASLKARVVHAPVIRVNSTAGQFHSVELAGGKQLEGEKAFIAFGGNEVRTQLARQAGAEVAENGHIITDPRTKMTSVEGIWAAGDVGLHSEQAVIAMGEGAQAAIWMHKRLMKLGLKTSRELVLST</sequence>
<feature type="domain" description="FAD/NAD(P)-binding" evidence="5">
    <location>
        <begin position="19"/>
        <end position="299"/>
    </location>
</feature>
<proteinExistence type="predicted"/>
<dbReference type="RefSeq" id="WP_379894522.1">
    <property type="nucleotide sequence ID" value="NZ_CBCSCT010000051.1"/>
</dbReference>
<dbReference type="EMBL" id="JBHSQV010000154">
    <property type="protein sequence ID" value="MFC5987182.1"/>
    <property type="molecule type" value="Genomic_DNA"/>
</dbReference>
<dbReference type="SUPFAM" id="SSF51905">
    <property type="entry name" value="FAD/NAD(P)-binding domain"/>
    <property type="match status" value="1"/>
</dbReference>
<dbReference type="Pfam" id="PF07992">
    <property type="entry name" value="Pyr_redox_2"/>
    <property type="match status" value="1"/>
</dbReference>
<dbReference type="PRINTS" id="PR00469">
    <property type="entry name" value="PNDRDTASEII"/>
</dbReference>
<evidence type="ECO:0000256" key="3">
    <source>
        <dbReference type="ARBA" id="ARBA00022630"/>
    </source>
</evidence>